<protein>
    <submittedName>
        <fullName evidence="7">Polysaccharide biosynthesis C-terminal domain-containing protein</fullName>
    </submittedName>
</protein>
<keyword evidence="4 6" id="KW-1133">Transmembrane helix</keyword>
<keyword evidence="2" id="KW-1003">Cell membrane</keyword>
<feature type="transmembrane region" description="Helical" evidence="6">
    <location>
        <begin position="42"/>
        <end position="60"/>
    </location>
</feature>
<evidence type="ECO:0000256" key="6">
    <source>
        <dbReference type="SAM" id="Phobius"/>
    </source>
</evidence>
<feature type="transmembrane region" description="Helical" evidence="6">
    <location>
        <begin position="179"/>
        <end position="198"/>
    </location>
</feature>
<dbReference type="GO" id="GO:0005886">
    <property type="term" value="C:plasma membrane"/>
    <property type="evidence" value="ECO:0007669"/>
    <property type="project" value="UniProtKB-SubCell"/>
</dbReference>
<dbReference type="InterPro" id="IPR050833">
    <property type="entry name" value="Poly_Biosynth_Transport"/>
</dbReference>
<comment type="caution">
    <text evidence="7">The sequence shown here is derived from an EMBL/GenBank/DDBJ whole genome shotgun (WGS) entry which is preliminary data.</text>
</comment>
<evidence type="ECO:0000256" key="5">
    <source>
        <dbReference type="ARBA" id="ARBA00023136"/>
    </source>
</evidence>
<evidence type="ECO:0000256" key="3">
    <source>
        <dbReference type="ARBA" id="ARBA00022692"/>
    </source>
</evidence>
<name>A0ABD5Y4I2_9EURY</name>
<reference evidence="7 8" key="1">
    <citation type="journal article" date="2019" name="Int. J. Syst. Evol. Microbiol.">
        <title>The Global Catalogue of Microorganisms (GCM) 10K type strain sequencing project: providing services to taxonomists for standard genome sequencing and annotation.</title>
        <authorList>
            <consortium name="The Broad Institute Genomics Platform"/>
            <consortium name="The Broad Institute Genome Sequencing Center for Infectious Disease"/>
            <person name="Wu L."/>
            <person name="Ma J."/>
        </authorList>
    </citation>
    <scope>NUCLEOTIDE SEQUENCE [LARGE SCALE GENOMIC DNA]</scope>
    <source>
        <strain evidence="7 8">XZYJT29</strain>
    </source>
</reference>
<comment type="subcellular location">
    <subcellularLocation>
        <location evidence="1">Cell membrane</location>
        <topology evidence="1">Multi-pass membrane protein</topology>
    </subcellularLocation>
</comment>
<dbReference type="AlphaFoldDB" id="A0ABD5Y4I2"/>
<sequence length="501" mass="54389">MQTNLVRGFLSIVTGKAAILALTIIFHPLLVRLIGSSQYGEYTFVVSLLGVTMMVVNFGINDGIRKFVAENRSQPSWSDHVFGFYLRLGIALSVTAAVLYLAVDAAGLVEAILGARFTNYVIILAPLIVSRELYSIGRNSLMGLGLENISEKVHVAQKFVFTSLALLLAFYEYGAIGVLIGQLAATIFAAAVVLYFVSNKFELSFAIKPTPQSFPKLDLLKFNSYSAGFILLSASLYHTDILLLQPLAGSSQTGYYKAALQLAEFLWFVPVALQTALLHSTSEMWSKGQNSRVTEVASRVTRYSLLFTLLLVLGLWALADELIPLYYGEEFTSAILPLLFLLPGSLGFAVARPIYSISQGKGDMKPLILASGLSALINIVLNLVLIPKYGMVGAAIATSIGYGSMLIFHGFAALRIGFNPFADLRLLRIFVAGGVSSVSIFGLSEIIDGKIVSLLLVPPTGLIIYAYLAYRLRIVDPDDVSSVWEYVPSRITTLFSSNAAK</sequence>
<feature type="transmembrane region" description="Helical" evidence="6">
    <location>
        <begin position="331"/>
        <end position="355"/>
    </location>
</feature>
<feature type="transmembrane region" description="Helical" evidence="6">
    <location>
        <begin position="258"/>
        <end position="279"/>
    </location>
</feature>
<dbReference type="PANTHER" id="PTHR30250:SF11">
    <property type="entry name" value="O-ANTIGEN TRANSPORTER-RELATED"/>
    <property type="match status" value="1"/>
</dbReference>
<feature type="transmembrane region" description="Helical" evidence="6">
    <location>
        <begin position="426"/>
        <end position="444"/>
    </location>
</feature>
<feature type="transmembrane region" description="Helical" evidence="6">
    <location>
        <begin position="219"/>
        <end position="238"/>
    </location>
</feature>
<feature type="transmembrane region" description="Helical" evidence="6">
    <location>
        <begin position="450"/>
        <end position="470"/>
    </location>
</feature>
<feature type="transmembrane region" description="Helical" evidence="6">
    <location>
        <begin position="9"/>
        <end position="30"/>
    </location>
</feature>
<proteinExistence type="predicted"/>
<evidence type="ECO:0000256" key="4">
    <source>
        <dbReference type="ARBA" id="ARBA00022989"/>
    </source>
</evidence>
<dbReference type="PANTHER" id="PTHR30250">
    <property type="entry name" value="PST FAMILY PREDICTED COLANIC ACID TRANSPORTER"/>
    <property type="match status" value="1"/>
</dbReference>
<dbReference type="EMBL" id="JBHTAS010000001">
    <property type="protein sequence ID" value="MFC7140576.1"/>
    <property type="molecule type" value="Genomic_DNA"/>
</dbReference>
<dbReference type="Pfam" id="PF13440">
    <property type="entry name" value="Polysacc_synt_3"/>
    <property type="match status" value="1"/>
</dbReference>
<evidence type="ECO:0000256" key="2">
    <source>
        <dbReference type="ARBA" id="ARBA00022475"/>
    </source>
</evidence>
<feature type="transmembrane region" description="Helical" evidence="6">
    <location>
        <begin position="81"/>
        <end position="103"/>
    </location>
</feature>
<keyword evidence="5 6" id="KW-0472">Membrane</keyword>
<gene>
    <name evidence="7" type="ORF">ACFQMA_12160</name>
</gene>
<dbReference type="RefSeq" id="WP_274326131.1">
    <property type="nucleotide sequence ID" value="NZ_CP118158.1"/>
</dbReference>
<organism evidence="7 8">
    <name type="scientific">Halosimplex aquaticum</name>
    <dbReference type="NCBI Taxonomy" id="3026162"/>
    <lineage>
        <taxon>Archaea</taxon>
        <taxon>Methanobacteriati</taxon>
        <taxon>Methanobacteriota</taxon>
        <taxon>Stenosarchaea group</taxon>
        <taxon>Halobacteria</taxon>
        <taxon>Halobacteriales</taxon>
        <taxon>Haloarculaceae</taxon>
        <taxon>Halosimplex</taxon>
    </lineage>
</organism>
<keyword evidence="3 6" id="KW-0812">Transmembrane</keyword>
<keyword evidence="8" id="KW-1185">Reference proteome</keyword>
<accession>A0ABD5Y4I2</accession>
<evidence type="ECO:0000313" key="8">
    <source>
        <dbReference type="Proteomes" id="UP001596432"/>
    </source>
</evidence>
<evidence type="ECO:0000256" key="1">
    <source>
        <dbReference type="ARBA" id="ARBA00004651"/>
    </source>
</evidence>
<feature type="transmembrane region" description="Helical" evidence="6">
    <location>
        <begin position="392"/>
        <end position="414"/>
    </location>
</feature>
<feature type="transmembrane region" description="Helical" evidence="6">
    <location>
        <begin position="367"/>
        <end position="386"/>
    </location>
</feature>
<dbReference type="Proteomes" id="UP001596432">
    <property type="component" value="Unassembled WGS sequence"/>
</dbReference>
<evidence type="ECO:0000313" key="7">
    <source>
        <dbReference type="EMBL" id="MFC7140576.1"/>
    </source>
</evidence>
<dbReference type="GeneID" id="78820872"/>
<feature type="transmembrane region" description="Helical" evidence="6">
    <location>
        <begin position="300"/>
        <end position="319"/>
    </location>
</feature>